<keyword evidence="5" id="KW-1185">Reference proteome</keyword>
<dbReference type="AlphaFoldDB" id="A0A226EFI9"/>
<feature type="binding site" evidence="2">
    <location>
        <position position="224"/>
    </location>
    <ligand>
        <name>substrate</name>
    </ligand>
</feature>
<dbReference type="NCBIfam" id="TIGR01719">
    <property type="entry name" value="euk_UDPppase"/>
    <property type="match status" value="1"/>
</dbReference>
<feature type="domain" description="Nucleoside phosphorylase" evidence="3">
    <location>
        <begin position="59"/>
        <end position="311"/>
    </location>
</feature>
<dbReference type="Proteomes" id="UP000198287">
    <property type="component" value="Unassembled WGS sequence"/>
</dbReference>
<dbReference type="EMBL" id="LNIX01000004">
    <property type="protein sequence ID" value="OXA56312.1"/>
    <property type="molecule type" value="Genomic_DNA"/>
</dbReference>
<dbReference type="PANTHER" id="PTHR43691">
    <property type="entry name" value="URIDINE PHOSPHORYLASE"/>
    <property type="match status" value="1"/>
</dbReference>
<accession>A0A226EFI9</accession>
<dbReference type="InterPro" id="IPR000845">
    <property type="entry name" value="Nucleoside_phosphorylase_d"/>
</dbReference>
<feature type="binding site" evidence="2">
    <location>
        <position position="100"/>
    </location>
    <ligand>
        <name>phosphate</name>
        <dbReference type="ChEBI" id="CHEBI:43474"/>
    </ligand>
</feature>
<dbReference type="InterPro" id="IPR035994">
    <property type="entry name" value="Nucleoside_phosphorylase_sf"/>
</dbReference>
<comment type="similarity">
    <text evidence="1">Belongs to the PNP/UDP phosphorylase family.</text>
</comment>
<dbReference type="Pfam" id="PF01048">
    <property type="entry name" value="PNP_UDP_1"/>
    <property type="match status" value="1"/>
</dbReference>
<feature type="binding site" evidence="2">
    <location>
        <begin position="144"/>
        <end position="147"/>
    </location>
    <ligand>
        <name>phosphate</name>
        <dbReference type="ChEBI" id="CHEBI:43474"/>
    </ligand>
</feature>
<dbReference type="STRING" id="158441.A0A226EFI9"/>
<evidence type="ECO:0000256" key="1">
    <source>
        <dbReference type="ARBA" id="ARBA00010456"/>
    </source>
</evidence>
<dbReference type="CDD" id="cd17763">
    <property type="entry name" value="UP_hUPP-like"/>
    <property type="match status" value="1"/>
</dbReference>
<sequence length="370" mass="41485">MATSDHTQDLDGEIDHFSEYGGSIRLRNPHIKFMDQDILYHLALGSESHDLVEMFGDVKFVCIGGTPKRMEEFAYYIMREIGHKIPTGTQLLDISQHSYRYSMYKTGPVLSISHGMGIPSVSILLHEIIKLMYHAHVKDPVFFRIGTCGGVGVDGGNVIITEEAINPDLEPFHEVSALGRKIRRTSKLDADLCAELVSIATEMDEPYTFHLGKTMCTDDFYEGQGRLDGAFCDYTEKEKMSYIHHLQRHGVTNIEMESLAFAALTHHAHIRAAVVCVSIVDRMVGDQVLAQKEVLNEWQMRPQKLVAQYIKKHLGLLDNTGTSATAAAAAAARRHLDLSPTAMNCPHKQVLIVKSPRRMNMVQQESQSYD</sequence>
<feature type="binding site" evidence="2">
    <location>
        <position position="226"/>
    </location>
    <ligand>
        <name>substrate</name>
    </ligand>
</feature>
<protein>
    <submittedName>
        <fullName evidence="4">Uridine phosphorylase 1</fullName>
    </submittedName>
</protein>
<comment type="caution">
    <text evidence="4">The sequence shown here is derived from an EMBL/GenBank/DDBJ whole genome shotgun (WGS) entry which is preliminary data.</text>
</comment>
<dbReference type="SUPFAM" id="SSF53167">
    <property type="entry name" value="Purine and uridine phosphorylases"/>
    <property type="match status" value="1"/>
</dbReference>
<dbReference type="InterPro" id="IPR010059">
    <property type="entry name" value="Uridine_phosphorylase_euk"/>
</dbReference>
<dbReference type="OMA" id="PILLNHM"/>
<evidence type="ECO:0000256" key="2">
    <source>
        <dbReference type="PIRSR" id="PIRSR610059-50"/>
    </source>
</evidence>
<dbReference type="GO" id="GO:0009166">
    <property type="term" value="P:nucleotide catabolic process"/>
    <property type="evidence" value="ECO:0007669"/>
    <property type="project" value="InterPro"/>
</dbReference>
<name>A0A226EFI9_FOLCA</name>
<proteinExistence type="inferred from homology"/>
<dbReference type="GO" id="GO:0005829">
    <property type="term" value="C:cytosol"/>
    <property type="evidence" value="ECO:0007669"/>
    <property type="project" value="TreeGrafter"/>
</dbReference>
<dbReference type="PANTHER" id="PTHR43691:SF11">
    <property type="entry name" value="FI09636P-RELATED"/>
    <property type="match status" value="1"/>
</dbReference>
<dbReference type="GO" id="GO:0004850">
    <property type="term" value="F:uridine phosphorylase activity"/>
    <property type="evidence" value="ECO:0007669"/>
    <property type="project" value="InterPro"/>
</dbReference>
<reference evidence="4 5" key="1">
    <citation type="submission" date="2015-12" db="EMBL/GenBank/DDBJ databases">
        <title>The genome of Folsomia candida.</title>
        <authorList>
            <person name="Faddeeva A."/>
            <person name="Derks M.F."/>
            <person name="Anvar Y."/>
            <person name="Smit S."/>
            <person name="Van Straalen N."/>
            <person name="Roelofs D."/>
        </authorList>
    </citation>
    <scope>NUCLEOTIDE SEQUENCE [LARGE SCALE GENOMIC DNA]</scope>
    <source>
        <strain evidence="4 5">VU population</strain>
        <tissue evidence="4">Whole body</tissue>
    </source>
</reference>
<dbReference type="GO" id="GO:0006218">
    <property type="term" value="P:uridine catabolic process"/>
    <property type="evidence" value="ECO:0007669"/>
    <property type="project" value="TreeGrafter"/>
</dbReference>
<dbReference type="Gene3D" id="3.40.50.1580">
    <property type="entry name" value="Nucleoside phosphorylase domain"/>
    <property type="match status" value="1"/>
</dbReference>
<evidence type="ECO:0000313" key="5">
    <source>
        <dbReference type="Proteomes" id="UP000198287"/>
    </source>
</evidence>
<evidence type="ECO:0000259" key="3">
    <source>
        <dbReference type="Pfam" id="PF01048"/>
    </source>
</evidence>
<dbReference type="OrthoDB" id="204058at2759"/>
<evidence type="ECO:0000313" key="4">
    <source>
        <dbReference type="EMBL" id="OXA56312.1"/>
    </source>
</evidence>
<organism evidence="4 5">
    <name type="scientific">Folsomia candida</name>
    <name type="common">Springtail</name>
    <dbReference type="NCBI Taxonomy" id="158441"/>
    <lineage>
        <taxon>Eukaryota</taxon>
        <taxon>Metazoa</taxon>
        <taxon>Ecdysozoa</taxon>
        <taxon>Arthropoda</taxon>
        <taxon>Hexapoda</taxon>
        <taxon>Collembola</taxon>
        <taxon>Entomobryomorpha</taxon>
        <taxon>Isotomoidea</taxon>
        <taxon>Isotomidae</taxon>
        <taxon>Proisotominae</taxon>
        <taxon>Folsomia</taxon>
    </lineage>
</organism>
<gene>
    <name evidence="4" type="ORF">Fcan01_09043</name>
</gene>